<proteinExistence type="predicted"/>
<dbReference type="WBParaSite" id="JU765_v2.g1044.t1">
    <property type="protein sequence ID" value="JU765_v2.g1044.t1"/>
    <property type="gene ID" value="JU765_v2.g1044"/>
</dbReference>
<accession>A0AC34PVT5</accession>
<reference evidence="2" key="1">
    <citation type="submission" date="2022-11" db="UniProtKB">
        <authorList>
            <consortium name="WormBaseParasite"/>
        </authorList>
    </citation>
    <scope>IDENTIFICATION</scope>
</reference>
<evidence type="ECO:0000313" key="1">
    <source>
        <dbReference type="Proteomes" id="UP000887576"/>
    </source>
</evidence>
<sequence length="486" mass="54029">MPKAAYVYELPSSIVLELESILDLGNAWNDVATEMPDISNVDIDACRRQKDGRCTESLLKIWGSKGYRTNDLYKIFGKLKLVRCMKVIKDHVDSNLHFMEQDCLSLPDTTASPKPVLTHDGSSHGTRPSDVAKPSDHTQPSGSVYSKKTVSGLNSLGDIDSESVGGSGNVYVGLQNTLSVKYDEILMATHNFSAENILGRGGYGTVYKGEWKNLMVAVKRIQSKKDSGSSHEKERLRQSLQELRTLAKFRHDNILSLYGYSLDGPEPCLVYQFMANGSLEDRLLCRKNTAPLHWSVRFQIIRGVSCGLHFLHSIGKVPVIHGDVKSANILLDKHMEPKLGDFGLCRDGQVEVGIDDKNLLIASHIKGTLAYLPPEFISSKILSTKLDVYSFGVVMLEVASGLRAYSDNRAPHGLVDFIAKQIKDLEKDGSCLKSTLSDKKLNQNDFTADEFDKFLHLALFCSHKDRLARPSFHEVLIKLNEIKSDV</sequence>
<organism evidence="1 2">
    <name type="scientific">Panagrolaimus sp. JU765</name>
    <dbReference type="NCBI Taxonomy" id="591449"/>
    <lineage>
        <taxon>Eukaryota</taxon>
        <taxon>Metazoa</taxon>
        <taxon>Ecdysozoa</taxon>
        <taxon>Nematoda</taxon>
        <taxon>Chromadorea</taxon>
        <taxon>Rhabditida</taxon>
        <taxon>Tylenchina</taxon>
        <taxon>Panagrolaimomorpha</taxon>
        <taxon>Panagrolaimoidea</taxon>
        <taxon>Panagrolaimidae</taxon>
        <taxon>Panagrolaimus</taxon>
    </lineage>
</organism>
<dbReference type="Proteomes" id="UP000887576">
    <property type="component" value="Unplaced"/>
</dbReference>
<protein>
    <submittedName>
        <fullName evidence="2">Protein kinase domain-containing protein</fullName>
    </submittedName>
</protein>
<name>A0AC34PVT5_9BILA</name>
<evidence type="ECO:0000313" key="2">
    <source>
        <dbReference type="WBParaSite" id="JU765_v2.g1044.t1"/>
    </source>
</evidence>